<dbReference type="Pfam" id="PF15463">
    <property type="entry name" value="ECM11"/>
    <property type="match status" value="1"/>
</dbReference>
<dbReference type="InterPro" id="IPR053029">
    <property type="entry name" value="RNA_pol_I-specific_init_factor"/>
</dbReference>
<feature type="compositionally biased region" description="Low complexity" evidence="1">
    <location>
        <begin position="199"/>
        <end position="220"/>
    </location>
</feature>
<evidence type="ECO:0000256" key="1">
    <source>
        <dbReference type="SAM" id="MobiDB-lite"/>
    </source>
</evidence>
<dbReference type="PANTHER" id="PTHR28244:SF3">
    <property type="entry name" value="EXTRACELLULAR MUTANT PROTEIN 11 C-TERMINAL DOMAIN-CONTAINING PROTEIN"/>
    <property type="match status" value="1"/>
</dbReference>
<dbReference type="OMA" id="APENGQR"/>
<organism evidence="4">
    <name type="scientific">Chaetomium thermophilum (strain DSM 1495 / CBS 144.50 / IMI 039719)</name>
    <name type="common">Thermochaetoides thermophila</name>
    <dbReference type="NCBI Taxonomy" id="759272"/>
    <lineage>
        <taxon>Eukaryota</taxon>
        <taxon>Fungi</taxon>
        <taxon>Dikarya</taxon>
        <taxon>Ascomycota</taxon>
        <taxon>Pezizomycotina</taxon>
        <taxon>Sordariomycetes</taxon>
        <taxon>Sordariomycetidae</taxon>
        <taxon>Sordariales</taxon>
        <taxon>Chaetomiaceae</taxon>
        <taxon>Thermochaetoides</taxon>
    </lineage>
</organism>
<evidence type="ECO:0000259" key="2">
    <source>
        <dbReference type="Pfam" id="PF15463"/>
    </source>
</evidence>
<feature type="compositionally biased region" description="Basic and acidic residues" evidence="1">
    <location>
        <begin position="250"/>
        <end position="260"/>
    </location>
</feature>
<dbReference type="GO" id="GO:0070860">
    <property type="term" value="C:RNA polymerase I core factor complex"/>
    <property type="evidence" value="ECO:0007669"/>
    <property type="project" value="TreeGrafter"/>
</dbReference>
<name>G0S3V5_CHATD</name>
<keyword evidence="4" id="KW-1185">Reference proteome</keyword>
<dbReference type="InterPro" id="IPR029178">
    <property type="entry name" value="Ecm11_C"/>
</dbReference>
<dbReference type="EMBL" id="GL988041">
    <property type="protein sequence ID" value="EGS22017.1"/>
    <property type="molecule type" value="Genomic_DNA"/>
</dbReference>
<evidence type="ECO:0000313" key="3">
    <source>
        <dbReference type="EMBL" id="EGS22017.1"/>
    </source>
</evidence>
<feature type="compositionally biased region" description="Low complexity" evidence="1">
    <location>
        <begin position="276"/>
        <end position="288"/>
    </location>
</feature>
<feature type="domain" description="Extracellular mutant protein 11 C-terminal" evidence="2">
    <location>
        <begin position="612"/>
        <end position="760"/>
    </location>
</feature>
<feature type="region of interest" description="Disordered" evidence="1">
    <location>
        <begin position="22"/>
        <end position="313"/>
    </location>
</feature>
<feature type="compositionally biased region" description="Basic and acidic residues" evidence="1">
    <location>
        <begin position="455"/>
        <end position="482"/>
    </location>
</feature>
<feature type="compositionally biased region" description="Basic and acidic residues" evidence="1">
    <location>
        <begin position="515"/>
        <end position="536"/>
    </location>
</feature>
<proteinExistence type="predicted"/>
<dbReference type="GO" id="GO:0017025">
    <property type="term" value="F:TBP-class protein binding"/>
    <property type="evidence" value="ECO:0007669"/>
    <property type="project" value="TreeGrafter"/>
</dbReference>
<feature type="region of interest" description="Disordered" evidence="1">
    <location>
        <begin position="455"/>
        <end position="492"/>
    </location>
</feature>
<feature type="compositionally biased region" description="Low complexity" evidence="1">
    <location>
        <begin position="69"/>
        <end position="78"/>
    </location>
</feature>
<dbReference type="GO" id="GO:0042790">
    <property type="term" value="P:nucleolar large rRNA transcription by RNA polymerase I"/>
    <property type="evidence" value="ECO:0007669"/>
    <property type="project" value="TreeGrafter"/>
</dbReference>
<dbReference type="GeneID" id="18257940"/>
<feature type="region of interest" description="Disordered" evidence="1">
    <location>
        <begin position="513"/>
        <end position="568"/>
    </location>
</feature>
<feature type="compositionally biased region" description="Basic and acidic residues" evidence="1">
    <location>
        <begin position="371"/>
        <end position="380"/>
    </location>
</feature>
<dbReference type="GO" id="GO:0001164">
    <property type="term" value="F:RNA polymerase I core promoter sequence-specific DNA binding"/>
    <property type="evidence" value="ECO:0007669"/>
    <property type="project" value="TreeGrafter"/>
</dbReference>
<dbReference type="Proteomes" id="UP000008066">
    <property type="component" value="Unassembled WGS sequence"/>
</dbReference>
<dbReference type="eggNOG" id="ENOG502STPQ">
    <property type="taxonomic scope" value="Eukaryota"/>
</dbReference>
<protein>
    <recommendedName>
        <fullName evidence="2">Extracellular mutant protein 11 C-terminal domain-containing protein</fullName>
    </recommendedName>
</protein>
<sequence>MPTTRKKLSLIKLADELVAGATEAGSNSGDGGGVSQSWSAWDNSAAEEPTTPTPVPELSAGSIRDFYSGANANLNGGNRNERDPFSLTEEDFDADGSSNGLPFPGEEGYDGYDQGPYYTRHQQQRQQQFPGSPSTVRSLRVALPRKRTASSAAAAAAGGGGGGGGLFVAQNQKTSATMPLPASHSHQYSMPQPHQHQQRTTTTSKTRTSSGGSTTRAGGTNPSSNRHGGNHLKNAWEDSTVASMFSDPKAVTDRDRDAKEATAAGKVPLDRLRAHQQQQQQQQQQQGDQGDRGRYHGGLRSGGPPPGHDENMPWVVSENGLLRVVPAPAKPFSGELESNSNNNSKGRKGMGIFDDQSIQHPFNDDDTETNGYREDDHRLLPFDTPTKRNGTTRRSKLPFRDTRSVASFSAGDNPLLFSPRTQSVSVSLSPEWPDPGLGVGQGVSDIEVIRKQERLARERERERRQHQQQVEVKRPPMEHEPVDLSPLEFSEPDFEDTKAAVLASSSGVDAGARVVKQEGGLERTPRARQKQREQRFEQQMGNPFSDAPLPPPPAPLGRKGNSRGVQVQGQVPAPAPLTKEHLLQLPSASSLPPPGPPSLTSRKRRLDESLLDYNDAELHAMSYSDLLNQPFDHDPQAAPIISQPPQFLPAPAPTAPLPPGKDSPLTTRLEHYLTLSSTSPELQQTFITSLTIDEWDEAGDWFLTRFSDIIMRIKQARRKKREVVARFEAEIAAREEAVRGKIEGIGRTLREMREEGMKVMRGREVDVEEEG</sequence>
<dbReference type="RefSeq" id="XP_006694313.1">
    <property type="nucleotide sequence ID" value="XM_006694250.1"/>
</dbReference>
<feature type="region of interest" description="Disordered" evidence="1">
    <location>
        <begin position="330"/>
        <end position="396"/>
    </location>
</feature>
<dbReference type="AlphaFoldDB" id="G0S3V5"/>
<reference evidence="3 4" key="1">
    <citation type="journal article" date="2011" name="Cell">
        <title>Insight into structure and assembly of the nuclear pore complex by utilizing the genome of a eukaryotic thermophile.</title>
        <authorList>
            <person name="Amlacher S."/>
            <person name="Sarges P."/>
            <person name="Flemming D."/>
            <person name="van Noort V."/>
            <person name="Kunze R."/>
            <person name="Devos D.P."/>
            <person name="Arumugam M."/>
            <person name="Bork P."/>
            <person name="Hurt E."/>
        </authorList>
    </citation>
    <scope>NUCLEOTIDE SEQUENCE [LARGE SCALE GENOMIC DNA]</scope>
    <source>
        <strain evidence="4">DSM 1495 / CBS 144.50 / IMI 039719</strain>
    </source>
</reference>
<gene>
    <name evidence="3" type="ORF">CTHT_0039020</name>
</gene>
<evidence type="ECO:0000313" key="4">
    <source>
        <dbReference type="Proteomes" id="UP000008066"/>
    </source>
</evidence>
<dbReference type="KEGG" id="cthr:CTHT_0039020"/>
<accession>G0S3V5</accession>
<feature type="compositionally biased region" description="Gly residues" evidence="1">
    <location>
        <begin position="157"/>
        <end position="166"/>
    </location>
</feature>
<dbReference type="PANTHER" id="PTHR28244">
    <property type="entry name" value="RNA POLYMERASE I-SPECIFIC TRANSCRIPTION INITIATION FACTOR RRN11"/>
    <property type="match status" value="1"/>
</dbReference>
<dbReference type="OrthoDB" id="5346740at2759"/>
<dbReference type="HOGENOM" id="CLU_022943_0_0_1"/>
<feature type="compositionally biased region" description="Polar residues" evidence="1">
    <location>
        <begin position="184"/>
        <end position="195"/>
    </location>
</feature>